<dbReference type="PANTHER" id="PTHR32089">
    <property type="entry name" value="METHYL-ACCEPTING CHEMOTAXIS PROTEIN MCPB"/>
    <property type="match status" value="1"/>
</dbReference>
<dbReference type="Proteomes" id="UP001240777">
    <property type="component" value="Unassembled WGS sequence"/>
</dbReference>
<dbReference type="AlphaFoldDB" id="A0AA90Q3N6"/>
<evidence type="ECO:0000256" key="5">
    <source>
        <dbReference type="SAM" id="Phobius"/>
    </source>
</evidence>
<dbReference type="InterPro" id="IPR003660">
    <property type="entry name" value="HAMP_dom"/>
</dbReference>
<evidence type="ECO:0000259" key="6">
    <source>
        <dbReference type="PROSITE" id="PS50111"/>
    </source>
</evidence>
<dbReference type="PROSITE" id="PS50885">
    <property type="entry name" value="HAMP"/>
    <property type="match status" value="1"/>
</dbReference>
<comment type="similarity">
    <text evidence="2">Belongs to the methyl-accepting chemotaxis (MCP) protein family.</text>
</comment>
<dbReference type="InterPro" id="IPR004089">
    <property type="entry name" value="MCPsignal_dom"/>
</dbReference>
<dbReference type="EMBL" id="JAUPEV010000011">
    <property type="protein sequence ID" value="MDO7253635.1"/>
    <property type="molecule type" value="Genomic_DNA"/>
</dbReference>
<evidence type="ECO:0000313" key="10">
    <source>
        <dbReference type="Proteomes" id="UP001177258"/>
    </source>
</evidence>
<evidence type="ECO:0000313" key="8">
    <source>
        <dbReference type="EMBL" id="MDO7253635.1"/>
    </source>
</evidence>
<comment type="caution">
    <text evidence="9">The sequence shown here is derived from an EMBL/GenBank/DDBJ whole genome shotgun (WGS) entry which is preliminary data.</text>
</comment>
<keyword evidence="5" id="KW-1133">Transmembrane helix</keyword>
<keyword evidence="4" id="KW-0175">Coiled coil</keyword>
<organism evidence="9 10">
    <name type="scientific">Helicobacter cappadocius</name>
    <dbReference type="NCBI Taxonomy" id="3063998"/>
    <lineage>
        <taxon>Bacteria</taxon>
        <taxon>Pseudomonadati</taxon>
        <taxon>Campylobacterota</taxon>
        <taxon>Epsilonproteobacteria</taxon>
        <taxon>Campylobacterales</taxon>
        <taxon>Helicobacteraceae</taxon>
        <taxon>Helicobacter</taxon>
    </lineage>
</organism>
<feature type="domain" description="Methyl-accepting transducer" evidence="6">
    <location>
        <begin position="173"/>
        <end position="354"/>
    </location>
</feature>
<dbReference type="PROSITE" id="PS50111">
    <property type="entry name" value="CHEMOTAXIS_TRANSDUC_2"/>
    <property type="match status" value="1"/>
</dbReference>
<evidence type="ECO:0000256" key="2">
    <source>
        <dbReference type="ARBA" id="ARBA00029447"/>
    </source>
</evidence>
<feature type="transmembrane region" description="Helical" evidence="5">
    <location>
        <begin position="29"/>
        <end position="50"/>
    </location>
</feature>
<dbReference type="Proteomes" id="UP001177258">
    <property type="component" value="Unassembled WGS sequence"/>
</dbReference>
<feature type="coiled-coil region" evidence="4">
    <location>
        <begin position="86"/>
        <end position="149"/>
    </location>
</feature>
<dbReference type="Gene3D" id="6.10.340.10">
    <property type="match status" value="1"/>
</dbReference>
<evidence type="ECO:0000256" key="4">
    <source>
        <dbReference type="SAM" id="Coils"/>
    </source>
</evidence>
<dbReference type="SUPFAM" id="SSF58104">
    <property type="entry name" value="Methyl-accepting chemotaxis protein (MCP) signaling domain"/>
    <property type="match status" value="1"/>
</dbReference>
<keyword evidence="5" id="KW-0812">Transmembrane</keyword>
<dbReference type="SMART" id="SM00283">
    <property type="entry name" value="MA"/>
    <property type="match status" value="1"/>
</dbReference>
<dbReference type="Pfam" id="PF00015">
    <property type="entry name" value="MCPsignal"/>
    <property type="match status" value="1"/>
</dbReference>
<evidence type="ECO:0000256" key="3">
    <source>
        <dbReference type="PROSITE-ProRule" id="PRU00284"/>
    </source>
</evidence>
<reference evidence="9 11" key="1">
    <citation type="submission" date="2023-07" db="EMBL/GenBank/DDBJ databases">
        <title>Unpublished Manusciprt.</title>
        <authorList>
            <person name="Aydin F."/>
            <person name="Tarhane S."/>
            <person name="Saticioglu I.B."/>
            <person name="Karakaya E."/>
            <person name="Abay S."/>
            <person name="Guran O."/>
            <person name="Bozkurt E."/>
            <person name="Uzum N."/>
            <person name="Olgun K."/>
            <person name="Jablonski D."/>
        </authorList>
    </citation>
    <scope>NUCLEOTIDE SEQUENCE</scope>
    <source>
        <strain evidence="11">faydin-H75</strain>
        <strain evidence="9">Faydin-H76</strain>
    </source>
</reference>
<name>A0AA90Q3N6_9HELI</name>
<keyword evidence="11" id="KW-1185">Reference proteome</keyword>
<evidence type="ECO:0000259" key="7">
    <source>
        <dbReference type="PROSITE" id="PS50885"/>
    </source>
</evidence>
<reference evidence="8 10" key="3">
    <citation type="journal article" date="2024" name="Syst. Appl. Microbiol.">
        <title>Helicobacter cappadocius sp. nov., from lizards: The first psychrotrophic Helicobacter species.</title>
        <authorList>
            <person name="Aydin F."/>
            <person name="Tarhane S."/>
            <person name="Karakaya E."/>
            <person name="Abay S."/>
            <person name="Kayman T."/>
            <person name="Guran O."/>
            <person name="Bozkurt E."/>
            <person name="Uzum N."/>
            <person name="Avci A."/>
            <person name="Olgun K."/>
            <person name="Jablonski D."/>
            <person name="Guran C."/>
            <person name="Burcin Saticioglu I."/>
        </authorList>
    </citation>
    <scope>NUCLEOTIDE SEQUENCE [LARGE SCALE GENOMIC DNA]</scope>
    <source>
        <strain evidence="8">Faydin-H75</strain>
        <strain evidence="10">faydin-H76</strain>
    </source>
</reference>
<feature type="domain" description="HAMP" evidence="7">
    <location>
        <begin position="52"/>
        <end position="105"/>
    </location>
</feature>
<reference evidence="8" key="2">
    <citation type="submission" date="2023-07" db="EMBL/GenBank/DDBJ databases">
        <authorList>
            <person name="Aydin F."/>
            <person name="Tarhane S."/>
            <person name="Saticioglu I.B."/>
            <person name="Karakaya E."/>
            <person name="Abay S."/>
            <person name="Guran O."/>
            <person name="Bozkurt E."/>
            <person name="Uzum N."/>
            <person name="Olgun K."/>
            <person name="Jablonski D."/>
        </authorList>
    </citation>
    <scope>NUCLEOTIDE SEQUENCE</scope>
    <source>
        <strain evidence="8">Faydin-H75</strain>
    </source>
</reference>
<evidence type="ECO:0000256" key="1">
    <source>
        <dbReference type="ARBA" id="ARBA00023224"/>
    </source>
</evidence>
<gene>
    <name evidence="8" type="ORF">Q5I04_06900</name>
    <name evidence="9" type="ORF">Q5I06_07230</name>
</gene>
<dbReference type="GO" id="GO:0007165">
    <property type="term" value="P:signal transduction"/>
    <property type="evidence" value="ECO:0007669"/>
    <property type="project" value="UniProtKB-KW"/>
</dbReference>
<dbReference type="PANTHER" id="PTHR32089:SF112">
    <property type="entry name" value="LYSOZYME-LIKE PROTEIN-RELATED"/>
    <property type="match status" value="1"/>
</dbReference>
<keyword evidence="5" id="KW-0472">Membrane</keyword>
<sequence length="465" mass="51764">MNSKLFIVSIFVSVIGLFLNIIFNPFSVFGVALSIIFIILIAIGIFSLYVKNTTQNIINKILKMSQSLKEGDFEARIILPKGHRELVEISNNINDLTDHLEAFLREIKTSIKTSSQNEFYRKGISEGLKGTLSSNIESMNEVLKNIEKNSKENIKNALSKSLMGLNLGSQNKNLTQISDELGNDINLMQDVHKRIESIKTLSSASKNDVEAITDSINNLMALMDRSNSAISGFAQKSQDIGNVIELIVDIATQTNLLALNANIEAARAGENGKGFAVVADEVRKLAEKTQKATNEISIAIQTMQQEVDSIQTSAEEVHQIASSSQEKITDFNVVFDNMEQSSNELANVFVDLSKYLFLSIAKLDHILYKSHIYLSLNHQSQTQNFDINPISPLLDKTDTKELLNDFASPEELEEIKAELTKHSKNAISAIDKEITSLVSEHILSDVQILEEESKILFEKLKVRNS</sequence>
<feature type="transmembrane region" description="Helical" evidence="5">
    <location>
        <begin position="5"/>
        <end position="23"/>
    </location>
</feature>
<dbReference type="RefSeq" id="WP_305517475.1">
    <property type="nucleotide sequence ID" value="NZ_JAUPEV010000011.1"/>
</dbReference>
<accession>A0AA90Q3N6</accession>
<dbReference type="Gene3D" id="1.10.287.950">
    <property type="entry name" value="Methyl-accepting chemotaxis protein"/>
    <property type="match status" value="1"/>
</dbReference>
<proteinExistence type="inferred from homology"/>
<evidence type="ECO:0000313" key="9">
    <source>
        <dbReference type="EMBL" id="MDP2539563.1"/>
    </source>
</evidence>
<evidence type="ECO:0000313" key="11">
    <source>
        <dbReference type="Proteomes" id="UP001240777"/>
    </source>
</evidence>
<keyword evidence="1 3" id="KW-0807">Transducer</keyword>
<dbReference type="GO" id="GO:0016020">
    <property type="term" value="C:membrane"/>
    <property type="evidence" value="ECO:0007669"/>
    <property type="project" value="InterPro"/>
</dbReference>
<protein>
    <submittedName>
        <fullName evidence="9">Methyl-accepting chemotaxis protein</fullName>
    </submittedName>
</protein>
<dbReference type="EMBL" id="JAUYZK010000011">
    <property type="protein sequence ID" value="MDP2539563.1"/>
    <property type="molecule type" value="Genomic_DNA"/>
</dbReference>